<dbReference type="InterPro" id="IPR003778">
    <property type="entry name" value="CT_A_B"/>
</dbReference>
<evidence type="ECO:0000259" key="4">
    <source>
        <dbReference type="SMART" id="SM00797"/>
    </source>
</evidence>
<feature type="domain" description="Carboxyltransferase" evidence="4">
    <location>
        <begin position="24"/>
        <end position="317"/>
    </location>
</feature>
<keyword evidence="6" id="KW-1185">Reference proteome</keyword>
<gene>
    <name evidence="5" type="ORF">ACFFI0_26365</name>
</gene>
<dbReference type="SUPFAM" id="SSF50891">
    <property type="entry name" value="Cyclophilin-like"/>
    <property type="match status" value="1"/>
</dbReference>
<proteinExistence type="predicted"/>
<reference evidence="5 6" key="1">
    <citation type="submission" date="2024-09" db="EMBL/GenBank/DDBJ databases">
        <authorList>
            <person name="Sun Q."/>
            <person name="Mori K."/>
        </authorList>
    </citation>
    <scope>NUCLEOTIDE SEQUENCE [LARGE SCALE GENOMIC DNA]</scope>
    <source>
        <strain evidence="5 6">CCM 7765</strain>
    </source>
</reference>
<organism evidence="5 6">
    <name type="scientific">Olivibacter oleidegradans</name>
    <dbReference type="NCBI Taxonomy" id="760123"/>
    <lineage>
        <taxon>Bacteria</taxon>
        <taxon>Pseudomonadati</taxon>
        <taxon>Bacteroidota</taxon>
        <taxon>Sphingobacteriia</taxon>
        <taxon>Sphingobacteriales</taxon>
        <taxon>Sphingobacteriaceae</taxon>
        <taxon>Olivibacter</taxon>
    </lineage>
</organism>
<dbReference type="PANTHER" id="PTHR43309">
    <property type="entry name" value="5-OXOPROLINASE SUBUNIT C"/>
    <property type="match status" value="1"/>
</dbReference>
<evidence type="ECO:0000313" key="5">
    <source>
        <dbReference type="EMBL" id="MFC0321866.1"/>
    </source>
</evidence>
<dbReference type="NCBIfam" id="TIGR00724">
    <property type="entry name" value="urea_amlyse_rel"/>
    <property type="match status" value="1"/>
</dbReference>
<evidence type="ECO:0000256" key="3">
    <source>
        <dbReference type="ARBA" id="ARBA00022840"/>
    </source>
</evidence>
<sequence>MKVKILKPGILSTVQDLGRNFYRAQGIPSAGAMDSLSMRLANLSLANAIDAAVIEITYADVLLEAETDLLIAYSGGGAILYASDQVLPDNRPLFVPAGQNLAFRHHSSGSRTYLAIAGGWDVPIVLGSKSTYITGRFGGLMGRALKKQDSLKNANNLTTSTLRLLSHLKSTKISFPNWSIDKEHFMPLDKRMIRIVPGKEFTWFRADSLLNFLSASYTLSRDCNRMGYRFEGPLLQRSSQIELLSTAVAPGTVQVTHDGSLVLLMSDGQTTGGYPRIAQIAQVDLPLCGQLKPGDSIQFSAISRIEAEKLYMNRENELKKLAVALNMII</sequence>
<keyword evidence="1" id="KW-0547">Nucleotide-binding</keyword>
<dbReference type="InterPro" id="IPR052708">
    <property type="entry name" value="PxpC"/>
</dbReference>
<keyword evidence="2" id="KW-0378">Hydrolase</keyword>
<dbReference type="SMART" id="SM00797">
    <property type="entry name" value="AHS2"/>
    <property type="match status" value="1"/>
</dbReference>
<name>A0ABV6HSZ3_9SPHI</name>
<dbReference type="InterPro" id="IPR029000">
    <property type="entry name" value="Cyclophilin-like_dom_sf"/>
</dbReference>
<dbReference type="EMBL" id="JBHLWO010000007">
    <property type="protein sequence ID" value="MFC0321866.1"/>
    <property type="molecule type" value="Genomic_DNA"/>
</dbReference>
<keyword evidence="3" id="KW-0067">ATP-binding</keyword>
<comment type="caution">
    <text evidence="5">The sequence shown here is derived from an EMBL/GenBank/DDBJ whole genome shotgun (WGS) entry which is preliminary data.</text>
</comment>
<dbReference type="Proteomes" id="UP001589774">
    <property type="component" value="Unassembled WGS sequence"/>
</dbReference>
<dbReference type="PANTHER" id="PTHR43309:SF5">
    <property type="entry name" value="5-OXOPROLINASE SUBUNIT C"/>
    <property type="match status" value="1"/>
</dbReference>
<dbReference type="Pfam" id="PF02626">
    <property type="entry name" value="CT_A_B"/>
    <property type="match status" value="1"/>
</dbReference>
<evidence type="ECO:0000256" key="1">
    <source>
        <dbReference type="ARBA" id="ARBA00022741"/>
    </source>
</evidence>
<protein>
    <submittedName>
        <fullName evidence="5">Biotin-dependent carboxyltransferase family protein</fullName>
    </submittedName>
</protein>
<evidence type="ECO:0000256" key="2">
    <source>
        <dbReference type="ARBA" id="ARBA00022801"/>
    </source>
</evidence>
<accession>A0ABV6HSZ3</accession>
<evidence type="ECO:0000313" key="6">
    <source>
        <dbReference type="Proteomes" id="UP001589774"/>
    </source>
</evidence>
<dbReference type="Gene3D" id="2.40.100.10">
    <property type="entry name" value="Cyclophilin-like"/>
    <property type="match status" value="1"/>
</dbReference>
<dbReference type="RefSeq" id="WP_130857216.1">
    <property type="nucleotide sequence ID" value="NZ_JBHLWO010000007.1"/>
</dbReference>